<evidence type="ECO:0000256" key="2">
    <source>
        <dbReference type="SAM" id="SignalP"/>
    </source>
</evidence>
<evidence type="ECO:0000313" key="3">
    <source>
        <dbReference type="EMBL" id="MFC3195309.1"/>
    </source>
</evidence>
<evidence type="ECO:0000313" key="4">
    <source>
        <dbReference type="Proteomes" id="UP001595533"/>
    </source>
</evidence>
<name>A0ABV7JBE3_9GAMM</name>
<reference evidence="4" key="1">
    <citation type="journal article" date="2019" name="Int. J. Syst. Evol. Microbiol.">
        <title>The Global Catalogue of Microorganisms (GCM) 10K type strain sequencing project: providing services to taxonomists for standard genome sequencing and annotation.</title>
        <authorList>
            <consortium name="The Broad Institute Genomics Platform"/>
            <consortium name="The Broad Institute Genome Sequencing Center for Infectious Disease"/>
            <person name="Wu L."/>
            <person name="Ma J."/>
        </authorList>
    </citation>
    <scope>NUCLEOTIDE SEQUENCE [LARGE SCALE GENOMIC DNA]</scope>
    <source>
        <strain evidence="4">KCTC 42953</strain>
    </source>
</reference>
<dbReference type="Proteomes" id="UP001595533">
    <property type="component" value="Unassembled WGS sequence"/>
</dbReference>
<dbReference type="Pfam" id="PF16930">
    <property type="entry name" value="Porin_5"/>
    <property type="match status" value="2"/>
</dbReference>
<feature type="chain" id="PRO_5046477039" evidence="2">
    <location>
        <begin position="21"/>
        <end position="400"/>
    </location>
</feature>
<protein>
    <submittedName>
        <fullName evidence="3">Porin</fullName>
    </submittedName>
</protein>
<evidence type="ECO:0000256" key="1">
    <source>
        <dbReference type="SAM" id="Coils"/>
    </source>
</evidence>
<gene>
    <name evidence="3" type="ORF">ACFODZ_13735</name>
</gene>
<keyword evidence="1" id="KW-0175">Coiled coil</keyword>
<organism evidence="3 4">
    <name type="scientific">Marinicella sediminis</name>
    <dbReference type="NCBI Taxonomy" id="1792834"/>
    <lineage>
        <taxon>Bacteria</taxon>
        <taxon>Pseudomonadati</taxon>
        <taxon>Pseudomonadota</taxon>
        <taxon>Gammaproteobacteria</taxon>
        <taxon>Lysobacterales</taxon>
        <taxon>Marinicellaceae</taxon>
        <taxon>Marinicella</taxon>
    </lineage>
</organism>
<sequence>MKKKVLVTSMLLSLGSAAWADSTQDEIALLKEQLKMLTQKIEKLEAKSNATEVEVQKVAETKTEKSDNWADRITFSGDFRYREEYIDQRGKETRNRHRARLRLAAKAQVNDRLDVNFRLATGVDNPASANQTLDGSFTTKDFGLDRAYFNYKLTDSLTLIGGKMANPAYKAGKNQMLWDNDVNPEGLALQLDANGWKGNLVGYAVEEFSGDDDILLFGGQLNKTMELGSGDLIAGVSYYDYQNLQGALPLYDGNPRKSSVDASGRLINDYNIFEGSLEYKTKVANQPFSVFGSYVENTEADDLESGYAFGASIGKVSKPGSWSFSYTYMDIDADAVIGIFNDSNFGAGAPDSKGHLLRGGYGLYKNTSLAMAYFSNELNKEADTPVDYDRLQLDFILKFK</sequence>
<dbReference type="RefSeq" id="WP_077411592.1">
    <property type="nucleotide sequence ID" value="NZ_JBHRTS010000007.1"/>
</dbReference>
<feature type="coiled-coil region" evidence="1">
    <location>
        <begin position="20"/>
        <end position="61"/>
    </location>
</feature>
<dbReference type="EMBL" id="JBHRTS010000007">
    <property type="protein sequence ID" value="MFC3195309.1"/>
    <property type="molecule type" value="Genomic_DNA"/>
</dbReference>
<feature type="signal peptide" evidence="2">
    <location>
        <begin position="1"/>
        <end position="20"/>
    </location>
</feature>
<proteinExistence type="predicted"/>
<keyword evidence="2" id="KW-0732">Signal</keyword>
<accession>A0ABV7JBE3</accession>
<dbReference type="InterPro" id="IPR032638">
    <property type="entry name" value="Porin_5"/>
</dbReference>
<dbReference type="SUPFAM" id="SSF56935">
    <property type="entry name" value="Porins"/>
    <property type="match status" value="1"/>
</dbReference>
<keyword evidence="4" id="KW-1185">Reference proteome</keyword>
<comment type="caution">
    <text evidence="3">The sequence shown here is derived from an EMBL/GenBank/DDBJ whole genome shotgun (WGS) entry which is preliminary data.</text>
</comment>